<dbReference type="InterPro" id="IPR012495">
    <property type="entry name" value="TadE-like_dom"/>
</dbReference>
<dbReference type="Proteomes" id="UP000549066">
    <property type="component" value="Unassembled WGS sequence"/>
</dbReference>
<keyword evidence="1" id="KW-1133">Transmembrane helix</keyword>
<dbReference type="EMBL" id="JACCFI010000001">
    <property type="protein sequence ID" value="NYG22131.1"/>
    <property type="molecule type" value="Genomic_DNA"/>
</dbReference>
<evidence type="ECO:0000313" key="4">
    <source>
        <dbReference type="Proteomes" id="UP000549066"/>
    </source>
</evidence>
<feature type="domain" description="TadE-like" evidence="2">
    <location>
        <begin position="9"/>
        <end position="51"/>
    </location>
</feature>
<evidence type="ECO:0000313" key="3">
    <source>
        <dbReference type="EMBL" id="NYG22131.1"/>
    </source>
</evidence>
<evidence type="ECO:0000256" key="1">
    <source>
        <dbReference type="SAM" id="Phobius"/>
    </source>
</evidence>
<sequence>MRIRKNERGAAAVEFALVFPLVIMLLLTVIEFSRLWNMQATLSDAAGMSARYVAIHLDDPAVADPVGNATDEVEAIPWLGDWSEVDMIITPDCGDGGSGVVTSDLSVLPGSLSGWFSDTLGDPIELKARGVSPCGG</sequence>
<protein>
    <submittedName>
        <fullName evidence="3">Flp pilus assembly pilin Flp</fullName>
    </submittedName>
</protein>
<comment type="caution">
    <text evidence="3">The sequence shown here is derived from an EMBL/GenBank/DDBJ whole genome shotgun (WGS) entry which is preliminary data.</text>
</comment>
<name>A0A852X849_9MICO</name>
<keyword evidence="1" id="KW-0812">Transmembrane</keyword>
<gene>
    <name evidence="3" type="ORF">BJY17_002878</name>
</gene>
<keyword evidence="4" id="KW-1185">Reference proteome</keyword>
<proteinExistence type="predicted"/>
<feature type="transmembrane region" description="Helical" evidence="1">
    <location>
        <begin position="12"/>
        <end position="30"/>
    </location>
</feature>
<dbReference type="AlphaFoldDB" id="A0A852X849"/>
<accession>A0A852X849</accession>
<dbReference type="RefSeq" id="WP_179551980.1">
    <property type="nucleotide sequence ID" value="NZ_JACCFI010000001.1"/>
</dbReference>
<keyword evidence="1" id="KW-0472">Membrane</keyword>
<evidence type="ECO:0000259" key="2">
    <source>
        <dbReference type="Pfam" id="PF07811"/>
    </source>
</evidence>
<organism evidence="3 4">
    <name type="scientific">Agromyces hippuratus</name>
    <dbReference type="NCBI Taxonomy" id="286438"/>
    <lineage>
        <taxon>Bacteria</taxon>
        <taxon>Bacillati</taxon>
        <taxon>Actinomycetota</taxon>
        <taxon>Actinomycetes</taxon>
        <taxon>Micrococcales</taxon>
        <taxon>Microbacteriaceae</taxon>
        <taxon>Agromyces</taxon>
    </lineage>
</organism>
<reference evidence="3 4" key="1">
    <citation type="submission" date="2020-07" db="EMBL/GenBank/DDBJ databases">
        <title>Sequencing the genomes of 1000 actinobacteria strains.</title>
        <authorList>
            <person name="Klenk H.-P."/>
        </authorList>
    </citation>
    <scope>NUCLEOTIDE SEQUENCE [LARGE SCALE GENOMIC DNA]</scope>
    <source>
        <strain evidence="3 4">DSM 8598</strain>
    </source>
</reference>
<dbReference type="Pfam" id="PF07811">
    <property type="entry name" value="TadE"/>
    <property type="match status" value="1"/>
</dbReference>